<dbReference type="GO" id="GO:0004132">
    <property type="term" value="F:dCMP deaminase activity"/>
    <property type="evidence" value="ECO:0007669"/>
    <property type="project" value="UniProtKB-EC"/>
</dbReference>
<dbReference type="InterPro" id="IPR002125">
    <property type="entry name" value="CMP_dCMP_dom"/>
</dbReference>
<evidence type="ECO:0000256" key="9">
    <source>
        <dbReference type="ARBA" id="ARBA00041763"/>
    </source>
</evidence>
<feature type="domain" description="CMP/dCMP-type deaminase" evidence="12">
    <location>
        <begin position="269"/>
        <end position="400"/>
    </location>
</feature>
<dbReference type="FunFam" id="3.40.140.10:FF:000021">
    <property type="entry name" value="Deoxycytidylate deaminase"/>
    <property type="match status" value="1"/>
</dbReference>
<comment type="caution">
    <text evidence="13">The sequence shown here is derived from an EMBL/GenBank/DDBJ whole genome shotgun (WGS) entry which is preliminary data.</text>
</comment>
<dbReference type="Gene3D" id="3.40.140.10">
    <property type="entry name" value="Cytidine Deaminase, domain 2"/>
    <property type="match status" value="2"/>
</dbReference>
<evidence type="ECO:0000256" key="4">
    <source>
        <dbReference type="ARBA" id="ARBA00022727"/>
    </source>
</evidence>
<comment type="cofactor">
    <cofactor evidence="1">
        <name>Zn(2+)</name>
        <dbReference type="ChEBI" id="CHEBI:29105"/>
    </cofactor>
</comment>
<evidence type="ECO:0000256" key="5">
    <source>
        <dbReference type="ARBA" id="ARBA00022801"/>
    </source>
</evidence>
<comment type="catalytic activity">
    <reaction evidence="10">
        <text>dCMP + H2O + H(+) = dUMP + NH4(+)</text>
        <dbReference type="Rhea" id="RHEA:22924"/>
        <dbReference type="ChEBI" id="CHEBI:15377"/>
        <dbReference type="ChEBI" id="CHEBI:15378"/>
        <dbReference type="ChEBI" id="CHEBI:28938"/>
        <dbReference type="ChEBI" id="CHEBI:57566"/>
        <dbReference type="ChEBI" id="CHEBI:246422"/>
        <dbReference type="EC" id="3.5.4.12"/>
    </reaction>
</comment>
<keyword evidence="14" id="KW-1185">Reference proteome</keyword>
<dbReference type="Proteomes" id="UP001168821">
    <property type="component" value="Unassembled WGS sequence"/>
</dbReference>
<evidence type="ECO:0000313" key="13">
    <source>
        <dbReference type="EMBL" id="KAJ3646948.1"/>
    </source>
</evidence>
<feature type="domain" description="CMP/dCMP-type deaminase" evidence="12">
    <location>
        <begin position="29"/>
        <end position="168"/>
    </location>
</feature>
<proteinExistence type="inferred from homology"/>
<dbReference type="CDD" id="cd01286">
    <property type="entry name" value="deoxycytidylate_deaminase"/>
    <property type="match status" value="2"/>
</dbReference>
<dbReference type="Pfam" id="PF00383">
    <property type="entry name" value="dCMP_cyt_deam_1"/>
    <property type="match status" value="2"/>
</dbReference>
<evidence type="ECO:0000256" key="6">
    <source>
        <dbReference type="ARBA" id="ARBA00022833"/>
    </source>
</evidence>
<dbReference type="InterPro" id="IPR016193">
    <property type="entry name" value="Cytidine_deaminase-like"/>
</dbReference>
<evidence type="ECO:0000256" key="10">
    <source>
        <dbReference type="ARBA" id="ARBA00052978"/>
    </source>
</evidence>
<comment type="similarity">
    <text evidence="2">Belongs to the cytidine and deoxycytidylate deaminase family.</text>
</comment>
<name>A0AA38HYM6_9CUCU</name>
<evidence type="ECO:0000259" key="12">
    <source>
        <dbReference type="PROSITE" id="PS51747"/>
    </source>
</evidence>
<gene>
    <name evidence="13" type="ORF">Zmor_024504</name>
</gene>
<sequence length="432" mass="48682">MEQHKSMIKLSHYQFCCYFRLFDMASPQNPDEYYMALCLLISQDSPDTETKVGACVVNSEGTLLGIGYNDLPTGCSGQLPMLRKKHCRDRPLDHKLLYMCHAELNAIVNNKGSLKNGTIYCTLFPCNECAKLIIQHGIKKIVYLDDKYFDRDAFMASKRMLGVAGVEYSYHPALYITVNVVEGSFVNFPGGSNSKDYSFSKANFPVLYEELLTVDWSSIYSITDANNACDVLYRIINNVLDKHVPRVKYKAHYQLCCYFRLFDMASPQNPDEYYMALCLLLSEDSPDTKTKVGACVVNSEGSLLGIGYNDLPTGCSGQLPMLQKKHCKDHPLDHKLLYVCHAELNAIVNSKGSLKNGTIYCTLFPCNECAKLIIQHGIKKIVYLDDKHSAKDTTKASKRMLDLVGVECRQFSSKRTITIDFSKKSVFSSPPY</sequence>
<dbReference type="PANTHER" id="PTHR11086:SF18">
    <property type="entry name" value="DEOXYCYTIDYLATE DEAMINASE"/>
    <property type="match status" value="1"/>
</dbReference>
<dbReference type="PROSITE" id="PS00903">
    <property type="entry name" value="CYT_DCMP_DEAMINASES_1"/>
    <property type="match status" value="2"/>
</dbReference>
<dbReference type="GO" id="GO:0009165">
    <property type="term" value="P:nucleotide biosynthetic process"/>
    <property type="evidence" value="ECO:0007669"/>
    <property type="project" value="UniProtKB-KW"/>
</dbReference>
<keyword evidence="6" id="KW-0862">Zinc</keyword>
<keyword evidence="4" id="KW-0545">Nucleotide biosynthesis</keyword>
<reference evidence="13" key="1">
    <citation type="journal article" date="2023" name="G3 (Bethesda)">
        <title>Whole genome assemblies of Zophobas morio and Tenebrio molitor.</title>
        <authorList>
            <person name="Kaur S."/>
            <person name="Stinson S.A."/>
            <person name="diCenzo G.C."/>
        </authorList>
    </citation>
    <scope>NUCLEOTIDE SEQUENCE</scope>
    <source>
        <strain evidence="13">QUZm001</strain>
    </source>
</reference>
<dbReference type="InterPro" id="IPR015517">
    <property type="entry name" value="dCMP_deaminase-rel"/>
</dbReference>
<evidence type="ECO:0000256" key="2">
    <source>
        <dbReference type="ARBA" id="ARBA00006576"/>
    </source>
</evidence>
<evidence type="ECO:0000256" key="3">
    <source>
        <dbReference type="ARBA" id="ARBA00022723"/>
    </source>
</evidence>
<evidence type="ECO:0000256" key="1">
    <source>
        <dbReference type="ARBA" id="ARBA00001947"/>
    </source>
</evidence>
<accession>A0AA38HYM6</accession>
<dbReference type="SUPFAM" id="SSF53927">
    <property type="entry name" value="Cytidine deaminase-like"/>
    <property type="match status" value="2"/>
</dbReference>
<dbReference type="GO" id="GO:0005737">
    <property type="term" value="C:cytoplasm"/>
    <property type="evidence" value="ECO:0007669"/>
    <property type="project" value="TreeGrafter"/>
</dbReference>
<evidence type="ECO:0000256" key="8">
    <source>
        <dbReference type="ARBA" id="ARBA00038938"/>
    </source>
</evidence>
<dbReference type="EC" id="3.5.4.12" evidence="8"/>
<keyword evidence="3" id="KW-0479">Metal-binding</keyword>
<dbReference type="EMBL" id="JALNTZ010000007">
    <property type="protein sequence ID" value="KAJ3646948.1"/>
    <property type="molecule type" value="Genomic_DNA"/>
</dbReference>
<evidence type="ECO:0000256" key="7">
    <source>
        <dbReference type="ARBA" id="ARBA00037036"/>
    </source>
</evidence>
<dbReference type="PROSITE" id="PS51747">
    <property type="entry name" value="CYT_DCMP_DEAMINASES_2"/>
    <property type="match status" value="2"/>
</dbReference>
<dbReference type="PANTHER" id="PTHR11086">
    <property type="entry name" value="DEOXYCYTIDYLATE DEAMINASE-RELATED"/>
    <property type="match status" value="1"/>
</dbReference>
<dbReference type="GO" id="GO:0008270">
    <property type="term" value="F:zinc ion binding"/>
    <property type="evidence" value="ECO:0007669"/>
    <property type="project" value="InterPro"/>
</dbReference>
<dbReference type="InterPro" id="IPR035105">
    <property type="entry name" value="Deoxycytidylate_deaminase_dom"/>
</dbReference>
<protein>
    <recommendedName>
        <fullName evidence="11">Probable deoxycytidylate deaminase</fullName>
        <ecNumber evidence="8">3.5.4.12</ecNumber>
    </recommendedName>
    <alternativeName>
        <fullName evidence="9">dCMP deaminase</fullName>
    </alternativeName>
</protein>
<dbReference type="AlphaFoldDB" id="A0AA38HYM6"/>
<dbReference type="InterPro" id="IPR016192">
    <property type="entry name" value="APOBEC/CMP_deaminase_Zn-bd"/>
</dbReference>
<evidence type="ECO:0000256" key="11">
    <source>
        <dbReference type="ARBA" id="ARBA00071625"/>
    </source>
</evidence>
<evidence type="ECO:0000313" key="14">
    <source>
        <dbReference type="Proteomes" id="UP001168821"/>
    </source>
</evidence>
<comment type="function">
    <text evidence="7">Supplies the nucleotide substrate for thymidylate synthetase.</text>
</comment>
<organism evidence="13 14">
    <name type="scientific">Zophobas morio</name>
    <dbReference type="NCBI Taxonomy" id="2755281"/>
    <lineage>
        <taxon>Eukaryota</taxon>
        <taxon>Metazoa</taxon>
        <taxon>Ecdysozoa</taxon>
        <taxon>Arthropoda</taxon>
        <taxon>Hexapoda</taxon>
        <taxon>Insecta</taxon>
        <taxon>Pterygota</taxon>
        <taxon>Neoptera</taxon>
        <taxon>Endopterygota</taxon>
        <taxon>Coleoptera</taxon>
        <taxon>Polyphaga</taxon>
        <taxon>Cucujiformia</taxon>
        <taxon>Tenebrionidae</taxon>
        <taxon>Zophobas</taxon>
    </lineage>
</organism>
<keyword evidence="5" id="KW-0378">Hydrolase</keyword>